<dbReference type="SUPFAM" id="SSF140383">
    <property type="entry name" value="BSD domain-like"/>
    <property type="match status" value="1"/>
</dbReference>
<keyword evidence="4" id="KW-1185">Reference proteome</keyword>
<dbReference type="EMBL" id="KK914893">
    <property type="protein sequence ID" value="KDP26392.1"/>
    <property type="molecule type" value="Genomic_DNA"/>
</dbReference>
<dbReference type="InterPro" id="IPR005607">
    <property type="entry name" value="BSD_dom"/>
</dbReference>
<dbReference type="Pfam" id="PF03909">
    <property type="entry name" value="BSD"/>
    <property type="match status" value="1"/>
</dbReference>
<protein>
    <recommendedName>
        <fullName evidence="2">BSD domain-containing protein</fullName>
    </recommendedName>
</protein>
<proteinExistence type="predicted"/>
<feature type="compositionally biased region" description="Basic and acidic residues" evidence="1">
    <location>
        <begin position="174"/>
        <end position="185"/>
    </location>
</feature>
<evidence type="ECO:0000259" key="2">
    <source>
        <dbReference type="PROSITE" id="PS50858"/>
    </source>
</evidence>
<dbReference type="Proteomes" id="UP000027138">
    <property type="component" value="Unassembled WGS sequence"/>
</dbReference>
<dbReference type="PROSITE" id="PS50858">
    <property type="entry name" value="BSD"/>
    <property type="match status" value="1"/>
</dbReference>
<accession>A0A067JR82</accession>
<evidence type="ECO:0000256" key="1">
    <source>
        <dbReference type="SAM" id="MobiDB-lite"/>
    </source>
</evidence>
<dbReference type="OrthoDB" id="47923at2759"/>
<dbReference type="PANTHER" id="PTHR31923">
    <property type="entry name" value="BSD DOMAIN-CONTAINING PROTEIN"/>
    <property type="match status" value="1"/>
</dbReference>
<dbReference type="Gene3D" id="1.10.3970.10">
    <property type="entry name" value="BSD domain"/>
    <property type="match status" value="1"/>
</dbReference>
<reference evidence="3 4" key="1">
    <citation type="journal article" date="2014" name="PLoS ONE">
        <title>Global Analysis of Gene Expression Profiles in Physic Nut (Jatropha curcas L.) Seedlings Exposed to Salt Stress.</title>
        <authorList>
            <person name="Zhang L."/>
            <person name="Zhang C."/>
            <person name="Wu P."/>
            <person name="Chen Y."/>
            <person name="Li M."/>
            <person name="Jiang H."/>
            <person name="Wu G."/>
        </authorList>
    </citation>
    <scope>NUCLEOTIDE SEQUENCE [LARGE SCALE GENOMIC DNA]</scope>
    <source>
        <strain evidence="4">cv. GZQX0401</strain>
        <tissue evidence="3">Young leaves</tissue>
    </source>
</reference>
<dbReference type="PANTHER" id="PTHR31923:SF3">
    <property type="entry name" value="BSD DOMAIN-CONTAINING PROTEIN"/>
    <property type="match status" value="1"/>
</dbReference>
<dbReference type="KEGG" id="jcu:105644398"/>
<evidence type="ECO:0000313" key="4">
    <source>
        <dbReference type="Proteomes" id="UP000027138"/>
    </source>
</evidence>
<dbReference type="SMART" id="SM00751">
    <property type="entry name" value="BSD"/>
    <property type="match status" value="1"/>
</dbReference>
<feature type="region of interest" description="Disordered" evidence="1">
    <location>
        <begin position="160"/>
        <end position="185"/>
    </location>
</feature>
<feature type="domain" description="BSD" evidence="2">
    <location>
        <begin position="84"/>
        <end position="127"/>
    </location>
</feature>
<organism evidence="3 4">
    <name type="scientific">Jatropha curcas</name>
    <name type="common">Barbados nut</name>
    <dbReference type="NCBI Taxonomy" id="180498"/>
    <lineage>
        <taxon>Eukaryota</taxon>
        <taxon>Viridiplantae</taxon>
        <taxon>Streptophyta</taxon>
        <taxon>Embryophyta</taxon>
        <taxon>Tracheophyta</taxon>
        <taxon>Spermatophyta</taxon>
        <taxon>Magnoliopsida</taxon>
        <taxon>eudicotyledons</taxon>
        <taxon>Gunneridae</taxon>
        <taxon>Pentapetalae</taxon>
        <taxon>rosids</taxon>
        <taxon>fabids</taxon>
        <taxon>Malpighiales</taxon>
        <taxon>Euphorbiaceae</taxon>
        <taxon>Crotonoideae</taxon>
        <taxon>Jatropheae</taxon>
        <taxon>Jatropha</taxon>
    </lineage>
</organism>
<evidence type="ECO:0000313" key="3">
    <source>
        <dbReference type="EMBL" id="KDP26392.1"/>
    </source>
</evidence>
<sequence>MDWSSWFRRSNKKDNSPNQRQQQEEEELFGVTHQLIDHVRSFTVDTFKNFPLQDEEERTSGASFSDEIVPSTSASVRKDLSLWQERHATLVLSKVKELSQLRFLLCPRHLKEREFWRIYFTLVKSHVAEYELRAVRLAKLKKMAMENEISSDSSAFEVEMGETKHAKCSQPPSPRDRSLIPIRLE</sequence>
<feature type="region of interest" description="Disordered" evidence="1">
    <location>
        <begin position="1"/>
        <end position="25"/>
    </location>
</feature>
<gene>
    <name evidence="3" type="ORF">JCGZ_17550</name>
</gene>
<dbReference type="InterPro" id="IPR035925">
    <property type="entry name" value="BSD_dom_sf"/>
</dbReference>
<dbReference type="AlphaFoldDB" id="A0A067JR82"/>
<name>A0A067JR82_JATCU</name>